<dbReference type="CDD" id="cd16011">
    <property type="entry name" value="iPGM_like"/>
    <property type="match status" value="1"/>
</dbReference>
<dbReference type="InterPro" id="IPR017850">
    <property type="entry name" value="Alkaline_phosphatase_core_sf"/>
</dbReference>
<feature type="domain" description="Metalloenzyme" evidence="7">
    <location>
        <begin position="3"/>
        <end position="299"/>
    </location>
</feature>
<organism evidence="8">
    <name type="scientific">Dunaliella tertiolecta</name>
    <name type="common">Green alga</name>
    <dbReference type="NCBI Taxonomy" id="3047"/>
    <lineage>
        <taxon>Eukaryota</taxon>
        <taxon>Viridiplantae</taxon>
        <taxon>Chlorophyta</taxon>
        <taxon>core chlorophytes</taxon>
        <taxon>Chlorophyceae</taxon>
        <taxon>CS clade</taxon>
        <taxon>Chlamydomonadales</taxon>
        <taxon>Dunaliellaceae</taxon>
        <taxon>Dunaliella</taxon>
    </lineage>
</organism>
<keyword evidence="5" id="KW-0324">Glycolysis</keyword>
<proteinExistence type="inferred from homology"/>
<protein>
    <recommendedName>
        <fullName evidence="7">Metalloenzyme domain-containing protein</fullName>
    </recommendedName>
</protein>
<dbReference type="PANTHER" id="PTHR31209:SF0">
    <property type="entry name" value="METALLOENZYME DOMAIN-CONTAINING PROTEIN"/>
    <property type="match status" value="1"/>
</dbReference>
<evidence type="ECO:0000256" key="6">
    <source>
        <dbReference type="SAM" id="MobiDB-lite"/>
    </source>
</evidence>
<name>A0A7S3QZE0_DUNTE</name>
<dbReference type="InterPro" id="IPR006124">
    <property type="entry name" value="Metalloenzyme"/>
</dbReference>
<dbReference type="AlphaFoldDB" id="A0A7S3QZE0"/>
<dbReference type="Pfam" id="PF01676">
    <property type="entry name" value="Metalloenzyme"/>
    <property type="match status" value="1"/>
</dbReference>
<dbReference type="PANTHER" id="PTHR31209">
    <property type="entry name" value="COFACTOR-INDEPENDENT PHOSPHOGLYCERATE MUTASE"/>
    <property type="match status" value="1"/>
</dbReference>
<evidence type="ECO:0000259" key="7">
    <source>
        <dbReference type="Pfam" id="PF01676"/>
    </source>
</evidence>
<dbReference type="GO" id="GO:0046872">
    <property type="term" value="F:metal ion binding"/>
    <property type="evidence" value="ECO:0007669"/>
    <property type="project" value="InterPro"/>
</dbReference>
<evidence type="ECO:0000256" key="2">
    <source>
        <dbReference type="ARBA" id="ARBA00002315"/>
    </source>
</evidence>
<reference evidence="8" key="1">
    <citation type="submission" date="2021-01" db="EMBL/GenBank/DDBJ databases">
        <authorList>
            <person name="Corre E."/>
            <person name="Pelletier E."/>
            <person name="Niang G."/>
            <person name="Scheremetjew M."/>
            <person name="Finn R."/>
            <person name="Kale V."/>
            <person name="Holt S."/>
            <person name="Cochrane G."/>
            <person name="Meng A."/>
            <person name="Brown T."/>
            <person name="Cohen L."/>
        </authorList>
    </citation>
    <scope>NUCLEOTIDE SEQUENCE</scope>
    <source>
        <strain evidence="8">CCMP1320</strain>
    </source>
</reference>
<comment type="similarity">
    <text evidence="4">Belongs to the BPG-independent phosphoglycerate mutase family. A-PGAM subfamily.</text>
</comment>
<gene>
    <name evidence="8" type="ORF">DTER00134_LOCUS12800</name>
</gene>
<dbReference type="Gene3D" id="3.40.720.10">
    <property type="entry name" value="Alkaline Phosphatase, subunit A"/>
    <property type="match status" value="2"/>
</dbReference>
<evidence type="ECO:0000256" key="3">
    <source>
        <dbReference type="ARBA" id="ARBA00004921"/>
    </source>
</evidence>
<comment type="catalytic activity">
    <reaction evidence="1">
        <text>(2R)-2-phosphoglycerate = (2R)-3-phosphoglycerate</text>
        <dbReference type="Rhea" id="RHEA:15901"/>
        <dbReference type="ChEBI" id="CHEBI:58272"/>
        <dbReference type="ChEBI" id="CHEBI:58289"/>
        <dbReference type="EC" id="5.4.2.12"/>
    </reaction>
</comment>
<feature type="region of interest" description="Disordered" evidence="6">
    <location>
        <begin position="307"/>
        <end position="354"/>
    </location>
</feature>
<comment type="pathway">
    <text evidence="3">Carbohydrate degradation.</text>
</comment>
<dbReference type="GO" id="GO:0004619">
    <property type="term" value="F:phosphoglycerate mutase activity"/>
    <property type="evidence" value="ECO:0007669"/>
    <property type="project" value="UniProtKB-EC"/>
</dbReference>
<dbReference type="Pfam" id="PF10143">
    <property type="entry name" value="PhosphMutase"/>
    <property type="match status" value="1"/>
</dbReference>
<accession>A0A7S3QZE0</accession>
<feature type="compositionally biased region" description="Polar residues" evidence="6">
    <location>
        <begin position="307"/>
        <end position="329"/>
    </location>
</feature>
<dbReference type="EMBL" id="HBIP01021442">
    <property type="protein sequence ID" value="CAE0497727.1"/>
    <property type="molecule type" value="Transcribed_RNA"/>
</dbReference>
<sequence>MEKILFLLVDGIGDCTIPAFGDRTPLEVAHVPFLDAIAAAGLNGLMDPVEPGLACGSDTAHMSILGYDPRLHYRGRGAFESMGAGIAMVPGDIAFKCNFATLNTKTGIVEKRRADRNFEHLGPTFCADLDGLSLPNFPEHKVRVQYATEHRCGVAVSGPGLSDAITGTDPLKDNLPLIKVEALDSCSEEERPAAEFTARLVNELSNEIQQRLVEHPLNQERRAQGLNEANVVLLRGCGCRIKVPGFQAMHGLRGVLVAPTKIIAGLGMSFDIDQIEAPGATGYYNSAFHNKASTICNALTWELTGQSADGASQEGQSKSALDHSTSGSQAEHEDGAGLRSDGTAAASSSGGQAGSRKVYDFGFVHVKAVDDTGHDLRLTMKVRFLEVVDRMVGQMVRRLWEAEQRELQAAREGRLDREPQRFTVVVTGDHSTPVMFGDHSHEPVPFAVAHVRHVVEAVGGEEVVRKVDLGPIPLPNVEEPPPASDILKQAIWQDARRKAAWASQPWIPALADILPIEVFGPYKQPWPQAVQGDPVRAFDELSAARGALGRFPGSQAMTVIKQMAGRS</sequence>
<dbReference type="SUPFAM" id="SSF53649">
    <property type="entry name" value="Alkaline phosphatase-like"/>
    <property type="match status" value="1"/>
</dbReference>
<evidence type="ECO:0000256" key="5">
    <source>
        <dbReference type="ARBA" id="ARBA00023152"/>
    </source>
</evidence>
<dbReference type="GO" id="GO:0006096">
    <property type="term" value="P:glycolytic process"/>
    <property type="evidence" value="ECO:0007669"/>
    <property type="project" value="UniProtKB-KW"/>
</dbReference>
<evidence type="ECO:0000313" key="8">
    <source>
        <dbReference type="EMBL" id="CAE0497727.1"/>
    </source>
</evidence>
<evidence type="ECO:0000256" key="4">
    <source>
        <dbReference type="ARBA" id="ARBA00005524"/>
    </source>
</evidence>
<dbReference type="InterPro" id="IPR004456">
    <property type="entry name" value="Pglycerate_mutase_ApgM"/>
</dbReference>
<evidence type="ECO:0000256" key="1">
    <source>
        <dbReference type="ARBA" id="ARBA00000370"/>
    </source>
</evidence>
<comment type="function">
    <text evidence="2">Catalyzes the interconversion of 2-phosphoglycerate and 3-phosphoglycerate.</text>
</comment>